<reference evidence="1" key="1">
    <citation type="submission" date="2022-07" db="EMBL/GenBank/DDBJ databases">
        <title>Phylogenomic reconstructions and comparative analyses of Kickxellomycotina fungi.</title>
        <authorList>
            <person name="Reynolds N.K."/>
            <person name="Stajich J.E."/>
            <person name="Barry K."/>
            <person name="Grigoriev I.V."/>
            <person name="Crous P."/>
            <person name="Smith M.E."/>
        </authorList>
    </citation>
    <scope>NUCLEOTIDE SEQUENCE</scope>
    <source>
        <strain evidence="1">NBRC 105414</strain>
    </source>
</reference>
<name>A0A9W8LLP0_9FUNG</name>
<sequence>MHLCDLPDDVLRPALQLACFTEKGDAHAPLKDNLPLLAVCRRLRALALAVVYSTASIQFGDNGGDSTAVQFQGNVRHYAGQLRVLRSDFPVIVPPGVALRKLESVYIPRTSNGDDQGLRVDPAELRVLRLNAWPENHSWAAFSADGDESQDIWFPRVQVLDLIRNKSVMASGSNKSGHAGRLHFPELKVLAVNFLYDAPTLLERGVFPARMDRLFIETAASTLLDTSSVPLPSARCIHITLKQGRDWSPGMAAAVQRTLNAARDCDEVGLTVYCGSLLLQPETLASAPLTRLSVMVRVHADIVVALIQGLPRLSSLMIRRLMGCGAWSDTSIPEPGADRLVEPVSSTLEAVQIWAGSNIQAPETVTMLARYLLLATPSLSYLSTIEAARQPIEGLVKERAHQYPRLAKTRFSYI</sequence>
<accession>A0A9W8LLP0</accession>
<evidence type="ECO:0000313" key="1">
    <source>
        <dbReference type="EMBL" id="KAJ2784254.1"/>
    </source>
</evidence>
<dbReference type="Proteomes" id="UP001140217">
    <property type="component" value="Unassembled WGS sequence"/>
</dbReference>
<proteinExistence type="predicted"/>
<evidence type="ECO:0000313" key="2">
    <source>
        <dbReference type="Proteomes" id="UP001140217"/>
    </source>
</evidence>
<dbReference type="EMBL" id="JANBUL010000030">
    <property type="protein sequence ID" value="KAJ2784254.1"/>
    <property type="molecule type" value="Genomic_DNA"/>
</dbReference>
<dbReference type="AlphaFoldDB" id="A0A9W8LLP0"/>
<keyword evidence="2" id="KW-1185">Reference proteome</keyword>
<dbReference type="OrthoDB" id="5520676at2759"/>
<protein>
    <submittedName>
        <fullName evidence="1">Uncharacterized protein</fullName>
    </submittedName>
</protein>
<organism evidence="1 2">
    <name type="scientific">Coemansia javaensis</name>
    <dbReference type="NCBI Taxonomy" id="2761396"/>
    <lineage>
        <taxon>Eukaryota</taxon>
        <taxon>Fungi</taxon>
        <taxon>Fungi incertae sedis</taxon>
        <taxon>Zoopagomycota</taxon>
        <taxon>Kickxellomycotina</taxon>
        <taxon>Kickxellomycetes</taxon>
        <taxon>Kickxellales</taxon>
        <taxon>Kickxellaceae</taxon>
        <taxon>Coemansia</taxon>
    </lineage>
</organism>
<gene>
    <name evidence="1" type="ORF">H4R18_001242</name>
</gene>
<comment type="caution">
    <text evidence="1">The sequence shown here is derived from an EMBL/GenBank/DDBJ whole genome shotgun (WGS) entry which is preliminary data.</text>
</comment>